<keyword evidence="2 5" id="KW-0560">Oxidoreductase</keyword>
<reference evidence="8" key="1">
    <citation type="journal article" date="2013" name="Sci. Rep.">
        <title>Metagenomics uncovers a new group of low GC and ultra-small marine Actinobacteria.</title>
        <authorList>
            <person name="Ghai R."/>
            <person name="Mizuno C.M."/>
            <person name="Picazo A."/>
            <person name="Camacho A."/>
            <person name="Rodriguez-Valera F."/>
        </authorList>
    </citation>
    <scope>NUCLEOTIDE SEQUENCE</scope>
</reference>
<sequence length="200" mass="22736">MSYLKISLLLILVSCSVATVEKNMSEGYEKAYFAGGCFWCMEPPFEDLDGVIEATSGYMGGSVENPTYEEVTTGTTGHAEVVEILYDPEVVSYEELLEVFWRNIDPTALNYQFADVGTQYRTEIFTIGGNQKKLAEKSKVELESSGKFNKPIVTAITVAPEFYIAEEYHQDFYKKQSMRYQMYAQASGRKGYLENTWRED</sequence>
<dbReference type="NCBIfam" id="TIGR00401">
    <property type="entry name" value="msrA"/>
    <property type="match status" value="1"/>
</dbReference>
<dbReference type="PANTHER" id="PTHR43774:SF1">
    <property type="entry name" value="PEPTIDE METHIONINE SULFOXIDE REDUCTASE MSRA 2"/>
    <property type="match status" value="1"/>
</dbReference>
<evidence type="ECO:0000259" key="7">
    <source>
        <dbReference type="Pfam" id="PF01625"/>
    </source>
</evidence>
<comment type="function">
    <text evidence="5">Has an important function as a repair enzyme for proteins that have been inactivated by oxidation. Catalyzes the reversible oxidation-reduction of methionine sulfoxide in proteins to methionine.</text>
</comment>
<evidence type="ECO:0000256" key="3">
    <source>
        <dbReference type="ARBA" id="ARBA00047806"/>
    </source>
</evidence>
<dbReference type="EC" id="1.8.4.11" evidence="5"/>
<dbReference type="EMBL" id="KC811142">
    <property type="protein sequence ID" value="AGQ19793.1"/>
    <property type="molecule type" value="Genomic_DNA"/>
</dbReference>
<accession>S5DQA6</accession>
<dbReference type="GO" id="GO:0008113">
    <property type="term" value="F:peptide-methionine (S)-S-oxide reductase activity"/>
    <property type="evidence" value="ECO:0007669"/>
    <property type="project" value="UniProtKB-UniRule"/>
</dbReference>
<feature type="active site" evidence="5">
    <location>
        <position position="37"/>
    </location>
</feature>
<evidence type="ECO:0000256" key="2">
    <source>
        <dbReference type="ARBA" id="ARBA00023002"/>
    </source>
</evidence>
<proteinExistence type="inferred from homology"/>
<protein>
    <recommendedName>
        <fullName evidence="5">Peptide methionine sulfoxide reductase MsrA</fullName>
        <shortName evidence="5">Protein-methionine-S-oxide reductase</shortName>
        <ecNumber evidence="5">1.8.4.11</ecNumber>
    </recommendedName>
    <alternativeName>
        <fullName evidence="5">Peptide-methionine (S)-S-oxide reductase</fullName>
        <shortName evidence="5">Peptide Met(O) reductase</shortName>
    </alternativeName>
</protein>
<dbReference type="AlphaFoldDB" id="S5DQA6"/>
<dbReference type="Pfam" id="PF01625">
    <property type="entry name" value="PMSR"/>
    <property type="match status" value="1"/>
</dbReference>
<comment type="catalytic activity">
    <reaction evidence="3 5">
        <text>L-methionyl-[protein] + [thioredoxin]-disulfide + H2O = L-methionyl-(S)-S-oxide-[protein] + [thioredoxin]-dithiol</text>
        <dbReference type="Rhea" id="RHEA:14217"/>
        <dbReference type="Rhea" id="RHEA-COMP:10698"/>
        <dbReference type="Rhea" id="RHEA-COMP:10700"/>
        <dbReference type="Rhea" id="RHEA-COMP:12313"/>
        <dbReference type="Rhea" id="RHEA-COMP:12315"/>
        <dbReference type="ChEBI" id="CHEBI:15377"/>
        <dbReference type="ChEBI" id="CHEBI:16044"/>
        <dbReference type="ChEBI" id="CHEBI:29950"/>
        <dbReference type="ChEBI" id="CHEBI:44120"/>
        <dbReference type="ChEBI" id="CHEBI:50058"/>
        <dbReference type="EC" id="1.8.4.11"/>
    </reaction>
</comment>
<evidence type="ECO:0000313" key="8">
    <source>
        <dbReference type="EMBL" id="AGQ19793.1"/>
    </source>
</evidence>
<keyword evidence="6" id="KW-0732">Signal</keyword>
<dbReference type="HAMAP" id="MF_01401">
    <property type="entry name" value="MsrA"/>
    <property type="match status" value="1"/>
</dbReference>
<dbReference type="SUPFAM" id="SSF55068">
    <property type="entry name" value="Peptide methionine sulfoxide reductase"/>
    <property type="match status" value="1"/>
</dbReference>
<comment type="similarity">
    <text evidence="1 5">Belongs to the MsrA Met sulfoxide reductase family.</text>
</comment>
<organism evidence="8">
    <name type="scientific">Candidatus Actinomarina minuta</name>
    <dbReference type="NCBI Taxonomy" id="1389454"/>
    <lineage>
        <taxon>Bacteria</taxon>
        <taxon>Bacillati</taxon>
        <taxon>Actinomycetota</taxon>
        <taxon>Actinomycetes</taxon>
        <taxon>Candidatus Actinomarinidae</taxon>
        <taxon>Candidatus Actinomarinales</taxon>
        <taxon>Candidatus Actinomarineae</taxon>
        <taxon>Candidatus Actinomarinaceae</taxon>
        <taxon>Candidatus Actinomarina</taxon>
    </lineage>
</organism>
<feature type="domain" description="Peptide methionine sulphoxide reductase MsrA" evidence="7">
    <location>
        <begin position="30"/>
        <end position="181"/>
    </location>
</feature>
<evidence type="ECO:0000256" key="6">
    <source>
        <dbReference type="SAM" id="SignalP"/>
    </source>
</evidence>
<comment type="catalytic activity">
    <reaction evidence="4 5">
        <text>[thioredoxin]-disulfide + L-methionine + H2O = L-methionine (S)-S-oxide + [thioredoxin]-dithiol</text>
        <dbReference type="Rhea" id="RHEA:19993"/>
        <dbReference type="Rhea" id="RHEA-COMP:10698"/>
        <dbReference type="Rhea" id="RHEA-COMP:10700"/>
        <dbReference type="ChEBI" id="CHEBI:15377"/>
        <dbReference type="ChEBI" id="CHEBI:29950"/>
        <dbReference type="ChEBI" id="CHEBI:50058"/>
        <dbReference type="ChEBI" id="CHEBI:57844"/>
        <dbReference type="ChEBI" id="CHEBI:58772"/>
        <dbReference type="EC" id="1.8.4.11"/>
    </reaction>
</comment>
<dbReference type="Gene3D" id="3.30.1060.10">
    <property type="entry name" value="Peptide methionine sulphoxide reductase MsrA"/>
    <property type="match status" value="1"/>
</dbReference>
<evidence type="ECO:0000256" key="4">
    <source>
        <dbReference type="ARBA" id="ARBA00048782"/>
    </source>
</evidence>
<name>S5DQA6_9ACTN</name>
<evidence type="ECO:0000256" key="5">
    <source>
        <dbReference type="HAMAP-Rule" id="MF_01401"/>
    </source>
</evidence>
<evidence type="ECO:0000256" key="1">
    <source>
        <dbReference type="ARBA" id="ARBA00005591"/>
    </source>
</evidence>
<dbReference type="InterPro" id="IPR002569">
    <property type="entry name" value="Met_Sox_Rdtase_MsrA_dom"/>
</dbReference>
<gene>
    <name evidence="5" type="primary">msrA</name>
</gene>
<feature type="signal peptide" evidence="6">
    <location>
        <begin position="1"/>
        <end position="19"/>
    </location>
</feature>
<dbReference type="GO" id="GO:0033744">
    <property type="term" value="F:L-methionine:thioredoxin-disulfide S-oxidoreductase activity"/>
    <property type="evidence" value="ECO:0007669"/>
    <property type="project" value="RHEA"/>
</dbReference>
<dbReference type="InterPro" id="IPR036509">
    <property type="entry name" value="Met_Sox_Rdtase_MsrA_sf"/>
</dbReference>
<dbReference type="PANTHER" id="PTHR43774">
    <property type="entry name" value="PEPTIDE METHIONINE SULFOXIDE REDUCTASE"/>
    <property type="match status" value="1"/>
</dbReference>
<feature type="chain" id="PRO_5039571585" description="Peptide methionine sulfoxide reductase MsrA" evidence="6">
    <location>
        <begin position="20"/>
        <end position="200"/>
    </location>
</feature>